<reference evidence="3" key="2">
    <citation type="submission" date="2023-05" db="EMBL/GenBank/DDBJ databases">
        <authorList>
            <person name="Schelkunov M.I."/>
        </authorList>
    </citation>
    <scope>NUCLEOTIDE SEQUENCE</scope>
    <source>
        <strain evidence="3">Hsosn_3</strain>
        <tissue evidence="3">Leaf</tissue>
    </source>
</reference>
<organism evidence="3 4">
    <name type="scientific">Heracleum sosnowskyi</name>
    <dbReference type="NCBI Taxonomy" id="360622"/>
    <lineage>
        <taxon>Eukaryota</taxon>
        <taxon>Viridiplantae</taxon>
        <taxon>Streptophyta</taxon>
        <taxon>Embryophyta</taxon>
        <taxon>Tracheophyta</taxon>
        <taxon>Spermatophyta</taxon>
        <taxon>Magnoliopsida</taxon>
        <taxon>eudicotyledons</taxon>
        <taxon>Gunneridae</taxon>
        <taxon>Pentapetalae</taxon>
        <taxon>asterids</taxon>
        <taxon>campanulids</taxon>
        <taxon>Apiales</taxon>
        <taxon>Apiaceae</taxon>
        <taxon>Apioideae</taxon>
        <taxon>apioid superclade</taxon>
        <taxon>Tordylieae</taxon>
        <taxon>Tordyliinae</taxon>
        <taxon>Heracleum</taxon>
    </lineage>
</organism>
<dbReference type="Pfam" id="PF14768">
    <property type="entry name" value="RPA_interact_C"/>
    <property type="match status" value="1"/>
</dbReference>
<feature type="compositionally biased region" description="Basic and acidic residues" evidence="1">
    <location>
        <begin position="120"/>
        <end position="144"/>
    </location>
</feature>
<keyword evidence="4" id="KW-1185">Reference proteome</keyword>
<feature type="compositionally biased region" description="Basic and acidic residues" evidence="1">
    <location>
        <begin position="28"/>
        <end position="51"/>
    </location>
</feature>
<comment type="caution">
    <text evidence="3">The sequence shown here is derived from an EMBL/GenBank/DDBJ whole genome shotgun (WGS) entry which is preliminary data.</text>
</comment>
<accession>A0AAD8MQF4</accession>
<dbReference type="Proteomes" id="UP001237642">
    <property type="component" value="Unassembled WGS sequence"/>
</dbReference>
<feature type="domain" description="RPA-interacting protein C-terminal" evidence="2">
    <location>
        <begin position="223"/>
        <end position="275"/>
    </location>
</feature>
<evidence type="ECO:0000313" key="3">
    <source>
        <dbReference type="EMBL" id="KAK1380058.1"/>
    </source>
</evidence>
<name>A0AAD8MQF4_9APIA</name>
<evidence type="ECO:0000259" key="2">
    <source>
        <dbReference type="Pfam" id="PF14768"/>
    </source>
</evidence>
<protein>
    <recommendedName>
        <fullName evidence="2">RPA-interacting protein C-terminal domain-containing protein</fullName>
    </recommendedName>
</protein>
<evidence type="ECO:0000313" key="4">
    <source>
        <dbReference type="Proteomes" id="UP001237642"/>
    </source>
</evidence>
<proteinExistence type="predicted"/>
<feature type="compositionally biased region" description="Basic and acidic residues" evidence="1">
    <location>
        <begin position="61"/>
        <end position="93"/>
    </location>
</feature>
<evidence type="ECO:0000256" key="1">
    <source>
        <dbReference type="SAM" id="MobiDB-lite"/>
    </source>
</evidence>
<dbReference type="AlphaFoldDB" id="A0AAD8MQF4"/>
<feature type="region of interest" description="Disordered" evidence="1">
    <location>
        <begin position="1"/>
        <end position="144"/>
    </location>
</feature>
<dbReference type="EMBL" id="JAUIZM010000006">
    <property type="protein sequence ID" value="KAK1380058.1"/>
    <property type="molecule type" value="Genomic_DNA"/>
</dbReference>
<dbReference type="InterPro" id="IPR028159">
    <property type="entry name" value="RPA_interact_C_dom"/>
</dbReference>
<reference evidence="3" key="1">
    <citation type="submission" date="2023-02" db="EMBL/GenBank/DDBJ databases">
        <title>Genome of toxic invasive species Heracleum sosnowskyi carries increased number of genes despite the absence of recent whole-genome duplications.</title>
        <authorList>
            <person name="Schelkunov M."/>
            <person name="Shtratnikova V."/>
            <person name="Makarenko M."/>
            <person name="Klepikova A."/>
            <person name="Omelchenko D."/>
            <person name="Novikova G."/>
            <person name="Obukhova E."/>
            <person name="Bogdanov V."/>
            <person name="Penin A."/>
            <person name="Logacheva M."/>
        </authorList>
    </citation>
    <scope>NUCLEOTIDE SEQUENCE</scope>
    <source>
        <strain evidence="3">Hsosn_3</strain>
        <tissue evidence="3">Leaf</tissue>
    </source>
</reference>
<sequence length="278" mass="31447">MNEQTAKLTHSIQPTEKDKGPCSNVTRQDSHQDHEDPPHCAETEKDKDPPHCNDNTSSGSRHQDHEDRGNDKPDVDEEMRAKVVETNEDKDPPHQAVPLISPHRNDKSDASVDISSSATRLDEDGGNDKPNADEEMRAKAGETNEDRDPVFCLMTDSGTPLLPAFIYTEGVGFGARHYITEQDRCSWLLNVHPSFCKRIYFQIAHSSTVWWHLYLFVILGKGEPTVTLELIRNRLAEAHAEHLDRGCKLTPKIRMESRFSLSILYIECQGCNTYEVVI</sequence>
<feature type="compositionally biased region" description="Polar residues" evidence="1">
    <location>
        <begin position="1"/>
        <end position="14"/>
    </location>
</feature>
<gene>
    <name evidence="3" type="ORF">POM88_026802</name>
</gene>